<feature type="compositionally biased region" description="Polar residues" evidence="3">
    <location>
        <begin position="446"/>
        <end position="463"/>
    </location>
</feature>
<sequence>MPAPVKGVGAGGSGGTKRRHRDVDRTNWDAASELVMQEREREKALRGWKGKARAETLSPTPGVSDRERTPTPGMALSVKPLSPPVANGETMAVDGATPSAPSESPEMDDGRRPSKAPSLASAAAEDDDMMDDDASIMTGMTNATGVSAGGADGSGKEPAKKRSRTLTTPAQTAVLNALLAKTRFPSTETREEVGKQIGMSARRVQIWFQNRRQSQKRQRDREAQEQAAAQAAAQAAMAAGHAVPYPGHGHIQAYPDPAFGPTTAYYPPYQPKQPADGFTSSRPQLHRHVSGESLASRHSFALNHSRAGRDGLPQPPSDARYAHPYGNGGFAYPPQAVHHSNAYPQHLQQSHGVAPIPSKLYFPHVQRSHAPPSRVQAQMSMDPLRSALTSPVSGAGGFDQKLPSLSSVLGGVSAGPQTHVPASMPVQHQPMFSHSPFSPPAPSHANIPSVSSHQAHNEQTAQAPPSFARALLSPEPASSFERLRISGGPMSPPPAAATPSFSSVTSPLSPTSTVPTTPAASQHGGTANQADLLDAAMETMAYHSQGRSLPARQMLPPLRSVLGEGPLSAQRPKKGGPSEADKALLAPIASGSGLSSARGPPTLAPIQTFAPLSAPPGSNSFAHNKDPSPVLPRSQPPSAPPIPAPSAARSPQDGLSNGTAGRSGPAANGLGTSRASTWSEASHATRSSAASFEFGAAPMGSYRDSTSTTGAWQAGASTPTSAATPVAGPAKSAAAGDGSGREQARAERGASVGTEETSSRTSLSSEGGGGIKASTFFVDPLPTPYLLFFAIIEPLLTLIGAGKAIFTTSTFYSELYPVTLAPRVDKKAIPAAATMAVRQLGNTYFLVATISLFMLPTLKRTLKEQPKALETILSTFFSCLAFADLTHIASTLFDLGVEGALSPAKHWNQLVWGNVGITATLFANLVAMQREVLKLSDKQNGAALLVSAVDIRVSALEKHSETVVSPAPSHAFGPREPRPAVAPSSQVTDPSFQYAPMPFSATIGEADLEMPPLIDHEGTLFWADGTSTVSSGGLRQASLCATTSRDVREKGLLDHLAKLVLGDGKAAPKEQSHVAAPSLASYYGTEQVQDEEWLVCGDMPSGDANKTGGDDSCGGLFSPLQLSPGKGDMTTSSDVFEPGVTLDAKALVTHKALLGKALSEIKALRDLTIATCPDCPSASLKHMRADEESDDPVDTNPLVWTAGADICETGAGAEADPSLKVQRLNVLLLEAKLALANARLGAAKRAVSDNVEHAEDWW</sequence>
<dbReference type="SUPFAM" id="SSF46689">
    <property type="entry name" value="Homeodomain-like"/>
    <property type="match status" value="1"/>
</dbReference>
<dbReference type="Gene3D" id="1.10.10.60">
    <property type="entry name" value="Homeodomain-like"/>
    <property type="match status" value="1"/>
</dbReference>
<feature type="region of interest" description="Disordered" evidence="3">
    <location>
        <begin position="416"/>
        <end position="465"/>
    </location>
</feature>
<dbReference type="EMBL" id="BQKY01000011">
    <property type="protein sequence ID" value="GJN92546.1"/>
    <property type="molecule type" value="Genomic_DNA"/>
</dbReference>
<dbReference type="PROSITE" id="PS50071">
    <property type="entry name" value="HOMEOBOX_2"/>
    <property type="match status" value="1"/>
</dbReference>
<dbReference type="InterPro" id="IPR001356">
    <property type="entry name" value="HD"/>
</dbReference>
<feature type="region of interest" description="Disordered" evidence="3">
    <location>
        <begin position="481"/>
        <end position="525"/>
    </location>
</feature>
<evidence type="ECO:0000313" key="5">
    <source>
        <dbReference type="EMBL" id="GJN92546.1"/>
    </source>
</evidence>
<feature type="domain" description="Homeobox" evidence="4">
    <location>
        <begin position="158"/>
        <end position="218"/>
    </location>
</feature>
<keyword evidence="1 2" id="KW-0371">Homeobox</keyword>
<feature type="region of interest" description="Disordered" evidence="3">
    <location>
        <begin position="965"/>
        <end position="988"/>
    </location>
</feature>
<feature type="compositionally biased region" description="Acidic residues" evidence="3">
    <location>
        <begin position="124"/>
        <end position="134"/>
    </location>
</feature>
<dbReference type="AlphaFoldDB" id="A0AAV5GSQ2"/>
<feature type="compositionally biased region" description="Low complexity" evidence="3">
    <location>
        <begin position="497"/>
        <end position="518"/>
    </location>
</feature>
<feature type="region of interest" description="Disordered" evidence="3">
    <location>
        <begin position="41"/>
        <end position="170"/>
    </location>
</feature>
<dbReference type="GO" id="GO:0003677">
    <property type="term" value="F:DNA binding"/>
    <property type="evidence" value="ECO:0007669"/>
    <property type="project" value="UniProtKB-UniRule"/>
</dbReference>
<feature type="compositionally biased region" description="Pro residues" evidence="3">
    <location>
        <begin position="634"/>
        <end position="644"/>
    </location>
</feature>
<evidence type="ECO:0000256" key="2">
    <source>
        <dbReference type="RuleBase" id="RU000682"/>
    </source>
</evidence>
<protein>
    <recommendedName>
        <fullName evidence="4">Homeobox domain-containing protein</fullName>
    </recommendedName>
</protein>
<dbReference type="InterPro" id="IPR056121">
    <property type="entry name" value="DUF7704"/>
</dbReference>
<keyword evidence="6" id="KW-1185">Reference proteome</keyword>
<dbReference type="GO" id="GO:0005634">
    <property type="term" value="C:nucleus"/>
    <property type="evidence" value="ECO:0007669"/>
    <property type="project" value="UniProtKB-SubCell"/>
</dbReference>
<dbReference type="PANTHER" id="PTHR37019">
    <property type="entry name" value="CHROMOSOME 1, WHOLE GENOME SHOTGUN SEQUENCE"/>
    <property type="match status" value="1"/>
</dbReference>
<dbReference type="Proteomes" id="UP001342314">
    <property type="component" value="Unassembled WGS sequence"/>
</dbReference>
<feature type="compositionally biased region" description="Low complexity" evidence="3">
    <location>
        <begin position="714"/>
        <end position="730"/>
    </location>
</feature>
<feature type="region of interest" description="Disordered" evidence="3">
    <location>
        <begin position="559"/>
        <end position="682"/>
    </location>
</feature>
<reference evidence="5 6" key="1">
    <citation type="submission" date="2021-12" db="EMBL/GenBank/DDBJ databases">
        <title>High titer production of polyol ester of fatty acids by Rhodotorula paludigena BS15 towards product separation-free biomass refinery.</title>
        <authorList>
            <person name="Mano J."/>
            <person name="Ono H."/>
            <person name="Tanaka T."/>
            <person name="Naito K."/>
            <person name="Sushida H."/>
            <person name="Ike M."/>
            <person name="Tokuyasu K."/>
            <person name="Kitaoka M."/>
        </authorList>
    </citation>
    <scope>NUCLEOTIDE SEQUENCE [LARGE SCALE GENOMIC DNA]</scope>
    <source>
        <strain evidence="5 6">BS15</strain>
    </source>
</reference>
<dbReference type="CDD" id="cd00086">
    <property type="entry name" value="homeodomain"/>
    <property type="match status" value="1"/>
</dbReference>
<evidence type="ECO:0000256" key="3">
    <source>
        <dbReference type="SAM" id="MobiDB-lite"/>
    </source>
</evidence>
<gene>
    <name evidence="5" type="ORF">Rhopal_005576-T1</name>
</gene>
<dbReference type="SMART" id="SM00389">
    <property type="entry name" value="HOX"/>
    <property type="match status" value="1"/>
</dbReference>
<comment type="caution">
    <text evidence="5">The sequence shown here is derived from an EMBL/GenBank/DDBJ whole genome shotgun (WGS) entry which is preliminary data.</text>
</comment>
<feature type="compositionally biased region" description="Basic and acidic residues" evidence="3">
    <location>
        <begin position="739"/>
        <end position="748"/>
    </location>
</feature>
<feature type="compositionally biased region" description="Polar residues" evidence="3">
    <location>
        <begin position="670"/>
        <end position="682"/>
    </location>
</feature>
<feature type="region of interest" description="Disordered" evidence="3">
    <location>
        <begin position="701"/>
        <end position="767"/>
    </location>
</feature>
<evidence type="ECO:0000259" key="4">
    <source>
        <dbReference type="PROSITE" id="PS50071"/>
    </source>
</evidence>
<organism evidence="5 6">
    <name type="scientific">Rhodotorula paludigena</name>
    <dbReference type="NCBI Taxonomy" id="86838"/>
    <lineage>
        <taxon>Eukaryota</taxon>
        <taxon>Fungi</taxon>
        <taxon>Dikarya</taxon>
        <taxon>Basidiomycota</taxon>
        <taxon>Pucciniomycotina</taxon>
        <taxon>Microbotryomycetes</taxon>
        <taxon>Sporidiobolales</taxon>
        <taxon>Sporidiobolaceae</taxon>
        <taxon>Rhodotorula</taxon>
    </lineage>
</organism>
<feature type="compositionally biased region" description="Low complexity" evidence="3">
    <location>
        <begin position="753"/>
        <end position="765"/>
    </location>
</feature>
<name>A0AAV5GSQ2_9BASI</name>
<keyword evidence="1 2" id="KW-0539">Nucleus</keyword>
<accession>A0AAV5GSQ2</accession>
<feature type="DNA-binding region" description="Homeobox" evidence="1">
    <location>
        <begin position="160"/>
        <end position="219"/>
    </location>
</feature>
<evidence type="ECO:0000256" key="1">
    <source>
        <dbReference type="PROSITE-ProRule" id="PRU00108"/>
    </source>
</evidence>
<dbReference type="Pfam" id="PF00046">
    <property type="entry name" value="Homeodomain"/>
    <property type="match status" value="1"/>
</dbReference>
<dbReference type="Pfam" id="PF24803">
    <property type="entry name" value="DUF7704"/>
    <property type="match status" value="1"/>
</dbReference>
<evidence type="ECO:0000313" key="6">
    <source>
        <dbReference type="Proteomes" id="UP001342314"/>
    </source>
</evidence>
<dbReference type="InterPro" id="IPR009057">
    <property type="entry name" value="Homeodomain-like_sf"/>
</dbReference>
<keyword evidence="1 2" id="KW-0238">DNA-binding</keyword>
<feature type="region of interest" description="Disordered" evidence="3">
    <location>
        <begin position="1"/>
        <end position="28"/>
    </location>
</feature>
<dbReference type="PANTHER" id="PTHR37019:SF2">
    <property type="entry name" value="EXPERA DOMAIN-CONTAINING PROTEIN"/>
    <property type="match status" value="1"/>
</dbReference>
<proteinExistence type="predicted"/>
<comment type="subcellular location">
    <subcellularLocation>
        <location evidence="1 2">Nucleus</location>
    </subcellularLocation>
</comment>